<dbReference type="PROSITE" id="PS50915">
    <property type="entry name" value="CRYSTALLIN_BETA_GAMMA"/>
    <property type="match status" value="1"/>
</dbReference>
<dbReference type="PANTHER" id="PTHR47791">
    <property type="entry name" value="MEIOTICALLY UP-REGULATED GENE 191 PROTEIN"/>
    <property type="match status" value="1"/>
</dbReference>
<dbReference type="InterPro" id="IPR005198">
    <property type="entry name" value="Glyco_hydro_76"/>
</dbReference>
<protein>
    <submittedName>
        <fullName evidence="7">Probable glycosyl hydrolase</fullName>
    </submittedName>
</protein>
<feature type="domain" description="Beta/gamma crystallin 'Greek key'" evidence="5">
    <location>
        <begin position="446"/>
        <end position="490"/>
    </location>
</feature>
<evidence type="ECO:0000256" key="4">
    <source>
        <dbReference type="SAM" id="SignalP"/>
    </source>
</evidence>
<dbReference type="InterPro" id="IPR008979">
    <property type="entry name" value="Galactose-bd-like_sf"/>
</dbReference>
<organism evidence="7 8">
    <name type="scientific">Reinekea blandensis MED297</name>
    <dbReference type="NCBI Taxonomy" id="314283"/>
    <lineage>
        <taxon>Bacteria</taxon>
        <taxon>Pseudomonadati</taxon>
        <taxon>Pseudomonadota</taxon>
        <taxon>Gammaproteobacteria</taxon>
        <taxon>Oceanospirillales</taxon>
        <taxon>Saccharospirillaceae</taxon>
        <taxon>Reinekea</taxon>
    </lineage>
</organism>
<dbReference type="CDD" id="cd04080">
    <property type="entry name" value="CBM6_cellulase-like"/>
    <property type="match status" value="1"/>
</dbReference>
<dbReference type="InterPro" id="IPR005084">
    <property type="entry name" value="CBM6"/>
</dbReference>
<dbReference type="InterPro" id="IPR008928">
    <property type="entry name" value="6-hairpin_glycosidase_sf"/>
</dbReference>
<evidence type="ECO:0000256" key="2">
    <source>
        <dbReference type="ARBA" id="ARBA00022729"/>
    </source>
</evidence>
<dbReference type="SUPFAM" id="SSF49785">
    <property type="entry name" value="Galactose-binding domain-like"/>
    <property type="match status" value="1"/>
</dbReference>
<comment type="caution">
    <text evidence="7">The sequence shown here is derived from an EMBL/GenBank/DDBJ whole genome shotgun (WGS) entry which is preliminary data.</text>
</comment>
<dbReference type="SMART" id="SM00606">
    <property type="entry name" value="CBD_IV"/>
    <property type="match status" value="1"/>
</dbReference>
<dbReference type="InterPro" id="IPR035992">
    <property type="entry name" value="Ricin_B-like_lectins"/>
</dbReference>
<dbReference type="InterPro" id="IPR000772">
    <property type="entry name" value="Ricin_B_lectin"/>
</dbReference>
<dbReference type="Gene3D" id="2.80.10.50">
    <property type="match status" value="1"/>
</dbReference>
<evidence type="ECO:0000256" key="3">
    <source>
        <dbReference type="ARBA" id="ARBA00022737"/>
    </source>
</evidence>
<feature type="signal peptide" evidence="4">
    <location>
        <begin position="1"/>
        <end position="23"/>
    </location>
</feature>
<dbReference type="Pfam" id="PF14200">
    <property type="entry name" value="RicinB_lectin_2"/>
    <property type="match status" value="1"/>
</dbReference>
<evidence type="ECO:0000259" key="6">
    <source>
        <dbReference type="PROSITE" id="PS51175"/>
    </source>
</evidence>
<dbReference type="InterPro" id="IPR053169">
    <property type="entry name" value="MUG_Protein"/>
</dbReference>
<dbReference type="GO" id="GO:0005975">
    <property type="term" value="P:carbohydrate metabolic process"/>
    <property type="evidence" value="ECO:0007669"/>
    <property type="project" value="InterPro"/>
</dbReference>
<evidence type="ECO:0000313" key="7">
    <source>
        <dbReference type="EMBL" id="EAR08807.1"/>
    </source>
</evidence>
<dbReference type="SUPFAM" id="SSF49695">
    <property type="entry name" value="gamma-Crystallin-like"/>
    <property type="match status" value="1"/>
</dbReference>
<evidence type="ECO:0000256" key="1">
    <source>
        <dbReference type="ARBA" id="ARBA00009646"/>
    </source>
</evidence>
<keyword evidence="2 4" id="KW-0732">Signal</keyword>
<accession>A4BGK1</accession>
<dbReference type="SMART" id="SM00247">
    <property type="entry name" value="XTALbg"/>
    <property type="match status" value="1"/>
</dbReference>
<dbReference type="Pfam" id="PF03663">
    <property type="entry name" value="Glyco_hydro_76"/>
    <property type="match status" value="1"/>
</dbReference>
<dbReference type="Gene3D" id="2.60.20.10">
    <property type="entry name" value="Crystallins"/>
    <property type="match status" value="2"/>
</dbReference>
<dbReference type="InterPro" id="IPR011024">
    <property type="entry name" value="G_crystallin-like"/>
</dbReference>
<feature type="domain" description="CBM6" evidence="6">
    <location>
        <begin position="721"/>
        <end position="843"/>
    </location>
</feature>
<dbReference type="Proteomes" id="UP000005953">
    <property type="component" value="Unassembled WGS sequence"/>
</dbReference>
<dbReference type="PANTHER" id="PTHR47791:SF4">
    <property type="entry name" value="(PUTATIVE SECRETED PROTEIN)-RELATED"/>
    <property type="match status" value="1"/>
</dbReference>
<dbReference type="OrthoDB" id="6056921at2"/>
<dbReference type="STRING" id="314283.MED297_09086"/>
<dbReference type="InterPro" id="IPR001064">
    <property type="entry name" value="Beta/gamma_crystallin"/>
</dbReference>
<name>A4BGK1_9GAMM</name>
<keyword evidence="7" id="KW-0378">Hydrolase</keyword>
<dbReference type="Pfam" id="PF03422">
    <property type="entry name" value="CBM_6"/>
    <property type="match status" value="1"/>
</dbReference>
<dbReference type="SUPFAM" id="SSF50370">
    <property type="entry name" value="Ricin B-like lectins"/>
    <property type="match status" value="1"/>
</dbReference>
<reference evidence="7 8" key="1">
    <citation type="submission" date="2006-02" db="EMBL/GenBank/DDBJ databases">
        <authorList>
            <person name="Pinhassi J."/>
            <person name="Pedros-Alio C."/>
            <person name="Ferriera S."/>
            <person name="Johnson J."/>
            <person name="Kravitz S."/>
            <person name="Halpern A."/>
            <person name="Remington K."/>
            <person name="Beeson K."/>
            <person name="Tran B."/>
            <person name="Rogers Y.-H."/>
            <person name="Friedman R."/>
            <person name="Venter J.C."/>
        </authorList>
    </citation>
    <scope>NUCLEOTIDE SEQUENCE [LARGE SCALE GENOMIC DNA]</scope>
    <source>
        <strain evidence="7 8">MED297</strain>
    </source>
</reference>
<dbReference type="GO" id="GO:0030246">
    <property type="term" value="F:carbohydrate binding"/>
    <property type="evidence" value="ECO:0007669"/>
    <property type="project" value="InterPro"/>
</dbReference>
<dbReference type="EMBL" id="AAOE01000016">
    <property type="protein sequence ID" value="EAR08807.1"/>
    <property type="molecule type" value="Genomic_DNA"/>
</dbReference>
<dbReference type="PROSITE" id="PS51175">
    <property type="entry name" value="CBM6"/>
    <property type="match status" value="1"/>
</dbReference>
<dbReference type="AlphaFoldDB" id="A4BGK1"/>
<dbReference type="CDD" id="cd00161">
    <property type="entry name" value="beta-trefoil_Ricin-like"/>
    <property type="match status" value="1"/>
</dbReference>
<keyword evidence="3" id="KW-0677">Repeat</keyword>
<dbReference type="Pfam" id="PF00030">
    <property type="entry name" value="Crystall"/>
    <property type="match status" value="1"/>
</dbReference>
<proteinExistence type="inferred from homology"/>
<dbReference type="RefSeq" id="WP_008046049.1">
    <property type="nucleotide sequence ID" value="NZ_CH724152.1"/>
</dbReference>
<dbReference type="HOGENOM" id="CLU_336760_0_0_6"/>
<sequence length="846" mass="93161">MIKLLQQWSLLLFASLFTMVCIAQSGETYKTWANETFADIERDLGINGSALFREKQSANAVAFNWPQGIQFHAVTAAQRTSQAQSMANEIHNRYWCFKNNIWGYSASADGCGGRFYDDNAWIAKGLMELYELTDNITYVDRAKQVVAFSMSGENPSNGTPNGGIRWQEGNTTGQCLCATAPTTAANLLIYQATGEQKYLTDGLRLYNWIKANKFGVGPGYRGYENAVVTQAALTLHEITGDDTYYEDAKRMGLRMETAYIDNYTGALRESGKWGGHDMAAAYVDLWEVDGDINWLNIAAGFVNFTYNELQGNQGRYPVQWDGSDNEVSQQLLDFASVARGFAELSVTPGGDKKAPDAAAIYRNCQYENWFSTGLAPGQYTQADLEYLGFGNNRVSALRVSPDFQITLYDGDNFTGDSQVFNADDACLDDNNFNNRATSIIVEPRVPVATVYEHCNFDGRGVTLTEGLYNLFDLQKRGMKSNNISSVKVPAGYELVGYDGADFGDTGTVLSTDDNCLVDNGANDLFSSVELRKVGTSTPHNHTNVRIENRGHSTWLQGTHFGDGSGVGNNAQAVDQRFTGGKTRWTLRPVQGNQGYYRIENTFYQQWLQMSDVSDATNGQPNAVADGDTKAVRLVDTTNTGDWTQWRKVMTDNGYFHLENKHFGYYLQVTSLIDVDGNGFDGGFQIRGVKANKTGSWTQFKLVSDDESNNNPPPPTTPDFSATIQAEHFTNMFGVETETTTDVDGGLNVGWIDTADWMAYANLLNLPQAGTYRISYRIASLGGGQLSADLDAGAVQLGTVEIPATGGWQNWQTVSHEATLPAGPLMFGLYAAQGGFNLNWFQVELLP</sequence>
<dbReference type="GO" id="GO:0016787">
    <property type="term" value="F:hydrolase activity"/>
    <property type="evidence" value="ECO:0007669"/>
    <property type="project" value="UniProtKB-KW"/>
</dbReference>
<keyword evidence="8" id="KW-1185">Reference proteome</keyword>
<feature type="chain" id="PRO_5002666539" evidence="4">
    <location>
        <begin position="24"/>
        <end position="846"/>
    </location>
</feature>
<evidence type="ECO:0000313" key="8">
    <source>
        <dbReference type="Proteomes" id="UP000005953"/>
    </source>
</evidence>
<comment type="similarity">
    <text evidence="1">Belongs to the beta/gamma-crystallin family.</text>
</comment>
<evidence type="ECO:0000259" key="5">
    <source>
        <dbReference type="PROSITE" id="PS50915"/>
    </source>
</evidence>
<dbReference type="InterPro" id="IPR006584">
    <property type="entry name" value="Cellulose-bd_IV"/>
</dbReference>
<dbReference type="Gene3D" id="1.50.10.20">
    <property type="match status" value="1"/>
</dbReference>
<gene>
    <name evidence="7" type="ORF">MED297_09086</name>
</gene>
<dbReference type="SUPFAM" id="SSF48208">
    <property type="entry name" value="Six-hairpin glycosidases"/>
    <property type="match status" value="1"/>
</dbReference>
<dbReference type="Gene3D" id="2.60.120.260">
    <property type="entry name" value="Galactose-binding domain-like"/>
    <property type="match status" value="1"/>
</dbReference>